<accession>A0ACB7TZR3</accession>
<organism evidence="1 2">
    <name type="scientific">Dioscorea alata</name>
    <name type="common">Purple yam</name>
    <dbReference type="NCBI Taxonomy" id="55571"/>
    <lineage>
        <taxon>Eukaryota</taxon>
        <taxon>Viridiplantae</taxon>
        <taxon>Streptophyta</taxon>
        <taxon>Embryophyta</taxon>
        <taxon>Tracheophyta</taxon>
        <taxon>Spermatophyta</taxon>
        <taxon>Magnoliopsida</taxon>
        <taxon>Liliopsida</taxon>
        <taxon>Dioscoreales</taxon>
        <taxon>Dioscoreaceae</taxon>
        <taxon>Dioscorea</taxon>
    </lineage>
</organism>
<gene>
    <name evidence="1" type="ORF">IHE45_19G085000</name>
</gene>
<dbReference type="EMBL" id="CM037029">
    <property type="protein sequence ID" value="KAH7653510.1"/>
    <property type="molecule type" value="Genomic_DNA"/>
</dbReference>
<keyword evidence="2" id="KW-1185">Reference proteome</keyword>
<sequence>MAVDVAKNFFYIKKNNNNRLLTGLPPLSLSLDLSHSLSRAPLSKSHPSFPVSDPGPGPGSGPAPAAPSPSPAAAISPTLSLSCASLPAVSRRRSWSRFWSCYGGSLPLSVVSDGCWMRT</sequence>
<reference evidence="2" key="1">
    <citation type="journal article" date="2022" name="Nat. Commun.">
        <title>Chromosome evolution and the genetic basis of agronomically important traits in greater yam.</title>
        <authorList>
            <person name="Bredeson J.V."/>
            <person name="Lyons J.B."/>
            <person name="Oniyinde I.O."/>
            <person name="Okereke N.R."/>
            <person name="Kolade O."/>
            <person name="Nnabue I."/>
            <person name="Nwadili C.O."/>
            <person name="Hribova E."/>
            <person name="Parker M."/>
            <person name="Nwogha J."/>
            <person name="Shu S."/>
            <person name="Carlson J."/>
            <person name="Kariba R."/>
            <person name="Muthemba S."/>
            <person name="Knop K."/>
            <person name="Barton G.J."/>
            <person name="Sherwood A.V."/>
            <person name="Lopez-Montes A."/>
            <person name="Asiedu R."/>
            <person name="Jamnadass R."/>
            <person name="Muchugi A."/>
            <person name="Goodstein D."/>
            <person name="Egesi C.N."/>
            <person name="Featherston J."/>
            <person name="Asfaw A."/>
            <person name="Simpson G.G."/>
            <person name="Dolezel J."/>
            <person name="Hendre P.S."/>
            <person name="Van Deynze A."/>
            <person name="Kumar P.L."/>
            <person name="Obidiegwu J.E."/>
            <person name="Bhattacharjee R."/>
            <person name="Rokhsar D.S."/>
        </authorList>
    </citation>
    <scope>NUCLEOTIDE SEQUENCE [LARGE SCALE GENOMIC DNA]</scope>
    <source>
        <strain evidence="2">cv. TDa95/00328</strain>
    </source>
</reference>
<comment type="caution">
    <text evidence="1">The sequence shown here is derived from an EMBL/GenBank/DDBJ whole genome shotgun (WGS) entry which is preliminary data.</text>
</comment>
<dbReference type="Proteomes" id="UP000827976">
    <property type="component" value="Chromosome 19"/>
</dbReference>
<evidence type="ECO:0000313" key="2">
    <source>
        <dbReference type="Proteomes" id="UP000827976"/>
    </source>
</evidence>
<protein>
    <submittedName>
        <fullName evidence="1">Uncharacterized protein</fullName>
    </submittedName>
</protein>
<name>A0ACB7TZR3_DIOAL</name>
<proteinExistence type="predicted"/>
<evidence type="ECO:0000313" key="1">
    <source>
        <dbReference type="EMBL" id="KAH7653510.1"/>
    </source>
</evidence>